<feature type="compositionally biased region" description="Polar residues" evidence="1">
    <location>
        <begin position="8"/>
        <end position="17"/>
    </location>
</feature>
<evidence type="ECO:0000313" key="2">
    <source>
        <dbReference type="EMBL" id="RLL98645.1"/>
    </source>
</evidence>
<organism evidence="2 3">
    <name type="scientific">Aspergillus turcosus</name>
    <dbReference type="NCBI Taxonomy" id="1245748"/>
    <lineage>
        <taxon>Eukaryota</taxon>
        <taxon>Fungi</taxon>
        <taxon>Dikarya</taxon>
        <taxon>Ascomycota</taxon>
        <taxon>Pezizomycotina</taxon>
        <taxon>Eurotiomycetes</taxon>
        <taxon>Eurotiomycetidae</taxon>
        <taxon>Eurotiales</taxon>
        <taxon>Aspergillaceae</taxon>
        <taxon>Aspergillus</taxon>
        <taxon>Aspergillus subgen. Fumigati</taxon>
    </lineage>
</organism>
<feature type="region of interest" description="Disordered" evidence="1">
    <location>
        <begin position="1"/>
        <end position="43"/>
    </location>
</feature>
<dbReference type="AlphaFoldDB" id="A0A3R7F9J7"/>
<protein>
    <submittedName>
        <fullName evidence="2">Uncharacterized protein</fullName>
    </submittedName>
</protein>
<keyword evidence="3" id="KW-1185">Reference proteome</keyword>
<evidence type="ECO:0000313" key="3">
    <source>
        <dbReference type="Proteomes" id="UP000215289"/>
    </source>
</evidence>
<sequence>MPERKATGTGNTVSVTESGPAASPYPPVQAVTSSLQTELSNPNQQTEFVEVLELETAVKDFTERQIKWRYDCPVYVKNNLNEEHNGPFTLYQCTTNGQYSNRVDPNDINYDAFKRLLVKQCEYDDRRKWELDS</sequence>
<gene>
    <name evidence="2" type="ORF">CFD26_106515</name>
</gene>
<dbReference type="Proteomes" id="UP000215289">
    <property type="component" value="Unassembled WGS sequence"/>
</dbReference>
<dbReference type="EMBL" id="NIDN02000048">
    <property type="protein sequence ID" value="RLL98645.1"/>
    <property type="molecule type" value="Genomic_DNA"/>
</dbReference>
<feature type="compositionally biased region" description="Polar residues" evidence="1">
    <location>
        <begin position="30"/>
        <end position="43"/>
    </location>
</feature>
<name>A0A3R7F9J7_9EURO</name>
<reference evidence="2 3" key="1">
    <citation type="submission" date="2018-08" db="EMBL/GenBank/DDBJ databases">
        <title>Draft genome sequences of two Aspergillus turcosus clinical strains isolated from bronchoalveolar lavage fluid: one azole-susceptible and the other azole-resistant.</title>
        <authorList>
            <person name="Parent-Michaud M."/>
            <person name="Dufresne P.J."/>
            <person name="Fournier E."/>
            <person name="Martineau C."/>
            <person name="Moreira S."/>
            <person name="Perkins V."/>
            <person name="De Repentigny L."/>
            <person name="Dufresne S.F."/>
        </authorList>
    </citation>
    <scope>NUCLEOTIDE SEQUENCE [LARGE SCALE GENOMIC DNA]</scope>
    <source>
        <strain evidence="2">HMR AF 1038</strain>
    </source>
</reference>
<comment type="caution">
    <text evidence="2">The sequence shown here is derived from an EMBL/GenBank/DDBJ whole genome shotgun (WGS) entry which is preliminary data.</text>
</comment>
<evidence type="ECO:0000256" key="1">
    <source>
        <dbReference type="SAM" id="MobiDB-lite"/>
    </source>
</evidence>
<accession>A0A3R7F9J7</accession>
<proteinExistence type="predicted"/>